<comment type="caution">
    <text evidence="1">The sequence shown here is derived from an EMBL/GenBank/DDBJ whole genome shotgun (WGS) entry which is preliminary data.</text>
</comment>
<reference evidence="1" key="1">
    <citation type="submission" date="2019-11" db="EMBL/GenBank/DDBJ databases">
        <authorList>
            <person name="Li J."/>
        </authorList>
    </citation>
    <scope>NUCLEOTIDE SEQUENCE</scope>
    <source>
        <strain evidence="1">B6B</strain>
    </source>
</reference>
<keyword evidence="2" id="KW-1185">Reference proteome</keyword>
<gene>
    <name evidence="1" type="ORF">GH741_04880</name>
</gene>
<accession>A0A6A8DDU6</accession>
<protein>
    <submittedName>
        <fullName evidence="1">Uncharacterized protein</fullName>
    </submittedName>
</protein>
<dbReference type="AlphaFoldDB" id="A0A6A8DDU6"/>
<evidence type="ECO:0000313" key="1">
    <source>
        <dbReference type="EMBL" id="MRH42009.1"/>
    </source>
</evidence>
<evidence type="ECO:0000313" key="2">
    <source>
        <dbReference type="Proteomes" id="UP000799092"/>
    </source>
</evidence>
<dbReference type="EMBL" id="WJNG01000003">
    <property type="protein sequence ID" value="MRH42009.1"/>
    <property type="molecule type" value="Genomic_DNA"/>
</dbReference>
<sequence length="56" mass="6673">MPMESEVFCRNGCIAVNLTRMKKIRLVRVTSEFMDYRNNNNLLENSLLKTSKRLFF</sequence>
<organism evidence="1 2">
    <name type="scientific">Aquibacillus halophilus</name>
    <dbReference type="NCBI Taxonomy" id="930132"/>
    <lineage>
        <taxon>Bacteria</taxon>
        <taxon>Bacillati</taxon>
        <taxon>Bacillota</taxon>
        <taxon>Bacilli</taxon>
        <taxon>Bacillales</taxon>
        <taxon>Bacillaceae</taxon>
        <taxon>Aquibacillus</taxon>
    </lineage>
</organism>
<proteinExistence type="predicted"/>
<name>A0A6A8DDU6_9BACI</name>
<dbReference type="RefSeq" id="WP_153735664.1">
    <property type="nucleotide sequence ID" value="NZ_WJNG01000003.1"/>
</dbReference>
<dbReference type="Proteomes" id="UP000799092">
    <property type="component" value="Unassembled WGS sequence"/>
</dbReference>